<accession>A0AAV6WRC7</accession>
<keyword evidence="1" id="KW-0479">Metal-binding</keyword>
<dbReference type="PROSITE" id="PS51523">
    <property type="entry name" value="ZF_HD_DIMER"/>
    <property type="match status" value="2"/>
</dbReference>
<dbReference type="GO" id="GO:0003700">
    <property type="term" value="F:DNA-binding transcription factor activity"/>
    <property type="evidence" value="ECO:0007669"/>
    <property type="project" value="TreeGrafter"/>
</dbReference>
<keyword evidence="3" id="KW-0862">Zinc</keyword>
<dbReference type="EMBL" id="WHWC01000012">
    <property type="protein sequence ID" value="KAG8372639.1"/>
    <property type="molecule type" value="Genomic_DNA"/>
</dbReference>
<evidence type="ECO:0000256" key="3">
    <source>
        <dbReference type="ARBA" id="ARBA00022833"/>
    </source>
</evidence>
<dbReference type="GO" id="GO:0005634">
    <property type="term" value="C:nucleus"/>
    <property type="evidence" value="ECO:0007669"/>
    <property type="project" value="TreeGrafter"/>
</dbReference>
<evidence type="ECO:0000313" key="6">
    <source>
        <dbReference type="Proteomes" id="UP000826271"/>
    </source>
</evidence>
<dbReference type="Pfam" id="PF04770">
    <property type="entry name" value="ZF-HD_dimer"/>
    <property type="match status" value="2"/>
</dbReference>
<evidence type="ECO:0000313" key="5">
    <source>
        <dbReference type="EMBL" id="KAG8372639.1"/>
    </source>
</evidence>
<sequence>MGDEYGECKKIHLSLGGKADGCQEYKESWDPLSHCEICKCHKNFHRKVVKIKYVTRVVYTKCHKRHDLKFLDGCQEFTPSGSHGSLALTCSGCLCHKGFHRNEITVEEPPPSSS</sequence>
<keyword evidence="2" id="KW-0863">Zinc-finger</keyword>
<evidence type="ECO:0000259" key="4">
    <source>
        <dbReference type="PROSITE" id="PS51523"/>
    </source>
</evidence>
<organism evidence="5 6">
    <name type="scientific">Buddleja alternifolia</name>
    <dbReference type="NCBI Taxonomy" id="168488"/>
    <lineage>
        <taxon>Eukaryota</taxon>
        <taxon>Viridiplantae</taxon>
        <taxon>Streptophyta</taxon>
        <taxon>Embryophyta</taxon>
        <taxon>Tracheophyta</taxon>
        <taxon>Spermatophyta</taxon>
        <taxon>Magnoliopsida</taxon>
        <taxon>eudicotyledons</taxon>
        <taxon>Gunneridae</taxon>
        <taxon>Pentapetalae</taxon>
        <taxon>asterids</taxon>
        <taxon>lamiids</taxon>
        <taxon>Lamiales</taxon>
        <taxon>Scrophulariaceae</taxon>
        <taxon>Buddlejeae</taxon>
        <taxon>Buddleja</taxon>
    </lineage>
</organism>
<comment type="caution">
    <text evidence="5">The sequence shown here is derived from an EMBL/GenBank/DDBJ whole genome shotgun (WGS) entry which is preliminary data.</text>
</comment>
<proteinExistence type="predicted"/>
<dbReference type="PANTHER" id="PTHR31948">
    <property type="entry name" value="ZINC-FINGER HOMEODOMAIN PROTEIN 2"/>
    <property type="match status" value="1"/>
</dbReference>
<dbReference type="PANTHER" id="PTHR31948:SF148">
    <property type="entry name" value="MINI ZINC FINGER PROTEIN 3"/>
    <property type="match status" value="1"/>
</dbReference>
<dbReference type="GO" id="GO:0008270">
    <property type="term" value="F:zinc ion binding"/>
    <property type="evidence" value="ECO:0007669"/>
    <property type="project" value="UniProtKB-KW"/>
</dbReference>
<name>A0AAV6WRC7_9LAMI</name>
<protein>
    <recommendedName>
        <fullName evidence="4">ZF-HD dimerization-type domain-containing protein</fullName>
    </recommendedName>
</protein>
<dbReference type="GO" id="GO:0000976">
    <property type="term" value="F:transcription cis-regulatory region binding"/>
    <property type="evidence" value="ECO:0007669"/>
    <property type="project" value="TreeGrafter"/>
</dbReference>
<dbReference type="GO" id="GO:0050793">
    <property type="term" value="P:regulation of developmental process"/>
    <property type="evidence" value="ECO:0007669"/>
    <property type="project" value="TreeGrafter"/>
</dbReference>
<dbReference type="Proteomes" id="UP000826271">
    <property type="component" value="Unassembled WGS sequence"/>
</dbReference>
<gene>
    <name evidence="5" type="ORF">BUALT_Bualt12G0087600</name>
</gene>
<evidence type="ECO:0000256" key="2">
    <source>
        <dbReference type="ARBA" id="ARBA00022771"/>
    </source>
</evidence>
<keyword evidence="6" id="KW-1185">Reference proteome</keyword>
<dbReference type="AlphaFoldDB" id="A0AAV6WRC7"/>
<reference evidence="5" key="1">
    <citation type="submission" date="2019-10" db="EMBL/GenBank/DDBJ databases">
        <authorList>
            <person name="Zhang R."/>
            <person name="Pan Y."/>
            <person name="Wang J."/>
            <person name="Ma R."/>
            <person name="Yu S."/>
        </authorList>
    </citation>
    <scope>NUCLEOTIDE SEQUENCE</scope>
    <source>
        <strain evidence="5">LA-IB0</strain>
        <tissue evidence="5">Leaf</tissue>
    </source>
</reference>
<feature type="domain" description="ZF-HD dimerization-type" evidence="4">
    <location>
        <begin position="5"/>
        <end position="48"/>
    </location>
</feature>
<dbReference type="InterPro" id="IPR006456">
    <property type="entry name" value="ZF_HD_homeobox_Cys/His_dimer"/>
</dbReference>
<evidence type="ECO:0000256" key="1">
    <source>
        <dbReference type="ARBA" id="ARBA00022723"/>
    </source>
</evidence>
<feature type="domain" description="ZF-HD dimerization-type" evidence="4">
    <location>
        <begin position="59"/>
        <end position="103"/>
    </location>
</feature>